<comment type="subunit">
    <text evidence="8">Associates with the 50S ribosomal subunit.</text>
</comment>
<evidence type="ECO:0000313" key="12">
    <source>
        <dbReference type="EMBL" id="MBB5021773.1"/>
    </source>
</evidence>
<accession>A0A7W7Y4A7</accession>
<dbReference type="InterPro" id="IPR006073">
    <property type="entry name" value="GTP-bd"/>
</dbReference>
<reference evidence="12 13" key="1">
    <citation type="submission" date="2020-08" db="EMBL/GenBank/DDBJ databases">
        <title>Genomic Encyclopedia of Type Strains, Phase IV (KMG-IV): sequencing the most valuable type-strain genomes for metagenomic binning, comparative biology and taxonomic classification.</title>
        <authorList>
            <person name="Goeker M."/>
        </authorList>
    </citation>
    <scope>NUCLEOTIDE SEQUENCE [LARGE SCALE GENOMIC DNA]</scope>
    <source>
        <strain evidence="12 13">DSM 22071</strain>
    </source>
</reference>
<evidence type="ECO:0000256" key="10">
    <source>
        <dbReference type="RuleBase" id="RU004481"/>
    </source>
</evidence>
<feature type="domain" description="EngA-type G" evidence="11">
    <location>
        <begin position="182"/>
        <end position="358"/>
    </location>
</feature>
<dbReference type="GO" id="GO:0042254">
    <property type="term" value="P:ribosome biogenesis"/>
    <property type="evidence" value="ECO:0007669"/>
    <property type="project" value="UniProtKB-KW"/>
</dbReference>
<organism evidence="12 13">
    <name type="scientific">Desulfurispira natronophila</name>
    <dbReference type="NCBI Taxonomy" id="682562"/>
    <lineage>
        <taxon>Bacteria</taxon>
        <taxon>Pseudomonadati</taxon>
        <taxon>Chrysiogenota</taxon>
        <taxon>Chrysiogenia</taxon>
        <taxon>Chrysiogenales</taxon>
        <taxon>Chrysiogenaceae</taxon>
        <taxon>Desulfurispira</taxon>
    </lineage>
</organism>
<evidence type="ECO:0000259" key="11">
    <source>
        <dbReference type="PROSITE" id="PS51712"/>
    </source>
</evidence>
<dbReference type="SUPFAM" id="SSF52540">
    <property type="entry name" value="P-loop containing nucleoside triphosphate hydrolases"/>
    <property type="match status" value="2"/>
</dbReference>
<evidence type="ECO:0000256" key="8">
    <source>
        <dbReference type="HAMAP-Rule" id="MF_00195"/>
    </source>
</evidence>
<dbReference type="GO" id="GO:0005525">
    <property type="term" value="F:GTP binding"/>
    <property type="evidence" value="ECO:0007669"/>
    <property type="project" value="UniProtKB-UniRule"/>
</dbReference>
<keyword evidence="6 8" id="KW-0342">GTP-binding</keyword>
<feature type="binding site" evidence="8">
    <location>
        <begin position="122"/>
        <end position="125"/>
    </location>
    <ligand>
        <name>GTP</name>
        <dbReference type="ChEBI" id="CHEBI:37565"/>
        <label>1</label>
    </ligand>
</feature>
<evidence type="ECO:0000256" key="3">
    <source>
        <dbReference type="ARBA" id="ARBA00022517"/>
    </source>
</evidence>
<dbReference type="NCBIfam" id="TIGR00231">
    <property type="entry name" value="small_GTP"/>
    <property type="match status" value="2"/>
</dbReference>
<feature type="binding site" evidence="8">
    <location>
        <begin position="235"/>
        <end position="239"/>
    </location>
    <ligand>
        <name>GTP</name>
        <dbReference type="ChEBI" id="CHEBI:37565"/>
        <label>2</label>
    </ligand>
</feature>
<dbReference type="InterPro" id="IPR005225">
    <property type="entry name" value="Small_GTP-bd"/>
</dbReference>
<dbReference type="InterPro" id="IPR031166">
    <property type="entry name" value="G_ENGA"/>
</dbReference>
<dbReference type="NCBIfam" id="TIGR03594">
    <property type="entry name" value="GTPase_EngA"/>
    <property type="match status" value="1"/>
</dbReference>
<dbReference type="PANTHER" id="PTHR43834:SF6">
    <property type="entry name" value="GTPASE DER"/>
    <property type="match status" value="1"/>
</dbReference>
<evidence type="ECO:0000256" key="4">
    <source>
        <dbReference type="ARBA" id="ARBA00022737"/>
    </source>
</evidence>
<feature type="binding site" evidence="8">
    <location>
        <begin position="188"/>
        <end position="195"/>
    </location>
    <ligand>
        <name>GTP</name>
        <dbReference type="ChEBI" id="CHEBI:37565"/>
        <label>2</label>
    </ligand>
</feature>
<dbReference type="EMBL" id="JACHID010000005">
    <property type="protein sequence ID" value="MBB5021773.1"/>
    <property type="molecule type" value="Genomic_DNA"/>
</dbReference>
<evidence type="ECO:0000256" key="1">
    <source>
        <dbReference type="ARBA" id="ARBA00008279"/>
    </source>
</evidence>
<dbReference type="CDD" id="cd01894">
    <property type="entry name" value="EngA1"/>
    <property type="match status" value="1"/>
</dbReference>
<dbReference type="InterPro" id="IPR027417">
    <property type="entry name" value="P-loop_NTPase"/>
</dbReference>
<dbReference type="PANTHER" id="PTHR43834">
    <property type="entry name" value="GTPASE DER"/>
    <property type="match status" value="1"/>
</dbReference>
<sequence length="453" mass="51353">MKKKPIVSIIGRPNVGKSTLFNRLARKRIAIVEDTPGVTRDRNYYDIQWENRPFTIVDTGGFESEVATDSLESSMVEQTKVAIEEADVVVFLLDGITGVAPDDQVIMDLLRRTEKPVFVVANKLDTPRHEDMTANLYELGVDKIFAVSASHGRGIGELLDELTQDFPLLEEYGDVDEEEVPIRLAIIGRPNVGKSSLINTLCGENRAVASPVPGTTRDTLHTAIRHNGRDFILLDTAGIRRKSRAFEHSIERYSVFRSIAAIEEAHVVLLLVDAQEPIADQDLKVASYAWEAGKPVIIGVNKWDIVDKDDRTYLQYQKNIQSRFKVSSKPCILFLSALTGQRTHKIYDLAEKFYRKTRLRIPTTEINELIQKAAIKHPPPSHTGGKRVKFFYATQISRHPFIVVIFCNYPESVHFSYKRYLTNVVTEAYSLHNVPVILKFRKKKASDKEHHEN</sequence>
<dbReference type="GO" id="GO:0043022">
    <property type="term" value="F:ribosome binding"/>
    <property type="evidence" value="ECO:0007669"/>
    <property type="project" value="TreeGrafter"/>
</dbReference>
<dbReference type="HAMAP" id="MF_00195">
    <property type="entry name" value="GTPase_Der"/>
    <property type="match status" value="1"/>
</dbReference>
<evidence type="ECO:0000256" key="5">
    <source>
        <dbReference type="ARBA" id="ARBA00022741"/>
    </source>
</evidence>
<dbReference type="PIRSF" id="PIRSF006485">
    <property type="entry name" value="GTP-binding_EngA"/>
    <property type="match status" value="1"/>
</dbReference>
<dbReference type="CDD" id="cd01895">
    <property type="entry name" value="EngA2"/>
    <property type="match status" value="1"/>
</dbReference>
<dbReference type="RefSeq" id="WP_183731081.1">
    <property type="nucleotide sequence ID" value="NZ_JACHID010000005.1"/>
</dbReference>
<dbReference type="PRINTS" id="PR00326">
    <property type="entry name" value="GTP1OBG"/>
</dbReference>
<feature type="binding site" evidence="8">
    <location>
        <begin position="301"/>
        <end position="304"/>
    </location>
    <ligand>
        <name>GTP</name>
        <dbReference type="ChEBI" id="CHEBI:37565"/>
        <label>2</label>
    </ligand>
</feature>
<dbReference type="SMART" id="SM00382">
    <property type="entry name" value="AAA"/>
    <property type="match status" value="2"/>
</dbReference>
<name>A0A7W7Y4A7_9BACT</name>
<dbReference type="Pfam" id="PF14714">
    <property type="entry name" value="KH_dom-like"/>
    <property type="match status" value="1"/>
</dbReference>
<dbReference type="InterPro" id="IPR015946">
    <property type="entry name" value="KH_dom-like_a/b"/>
</dbReference>
<proteinExistence type="inferred from homology"/>
<feature type="binding site" evidence="8">
    <location>
        <begin position="58"/>
        <end position="62"/>
    </location>
    <ligand>
        <name>GTP</name>
        <dbReference type="ChEBI" id="CHEBI:37565"/>
        <label>1</label>
    </ligand>
</feature>
<comment type="caution">
    <text evidence="12">The sequence shown here is derived from an EMBL/GenBank/DDBJ whole genome shotgun (WGS) entry which is preliminary data.</text>
</comment>
<keyword evidence="4 10" id="KW-0677">Repeat</keyword>
<evidence type="ECO:0000256" key="6">
    <source>
        <dbReference type="ARBA" id="ARBA00023134"/>
    </source>
</evidence>
<dbReference type="InterPro" id="IPR003593">
    <property type="entry name" value="AAA+_ATPase"/>
</dbReference>
<keyword evidence="13" id="KW-1185">Reference proteome</keyword>
<keyword evidence="3 8" id="KW-0690">Ribosome biogenesis</keyword>
<evidence type="ECO:0000256" key="2">
    <source>
        <dbReference type="ARBA" id="ARBA00020953"/>
    </source>
</evidence>
<evidence type="ECO:0000313" key="13">
    <source>
        <dbReference type="Proteomes" id="UP000528322"/>
    </source>
</evidence>
<dbReference type="InterPro" id="IPR032859">
    <property type="entry name" value="KH_dom-like"/>
</dbReference>
<dbReference type="Gene3D" id="3.30.300.20">
    <property type="match status" value="1"/>
</dbReference>
<comment type="similarity">
    <text evidence="1 8 9 10">Belongs to the TRAFAC class TrmE-Era-EngA-EngB-Septin-like GTPase superfamily. EngA (Der) GTPase family.</text>
</comment>
<keyword evidence="5 8" id="KW-0547">Nucleotide-binding</keyword>
<dbReference type="Proteomes" id="UP000528322">
    <property type="component" value="Unassembled WGS sequence"/>
</dbReference>
<dbReference type="InterPro" id="IPR016484">
    <property type="entry name" value="GTPase_Der"/>
</dbReference>
<dbReference type="FunFam" id="3.40.50.300:FF:000057">
    <property type="entry name" value="GTPase Der"/>
    <property type="match status" value="1"/>
</dbReference>
<dbReference type="Pfam" id="PF01926">
    <property type="entry name" value="MMR_HSR1"/>
    <property type="match status" value="2"/>
</dbReference>
<gene>
    <name evidence="8" type="primary">der</name>
    <name evidence="12" type="ORF">HNR37_001086</name>
</gene>
<dbReference type="AlphaFoldDB" id="A0A7W7Y4A7"/>
<feature type="binding site" evidence="8">
    <location>
        <begin position="11"/>
        <end position="18"/>
    </location>
    <ligand>
        <name>GTP</name>
        <dbReference type="ChEBI" id="CHEBI:37565"/>
        <label>1</label>
    </ligand>
</feature>
<feature type="domain" description="EngA-type G" evidence="11">
    <location>
        <begin position="5"/>
        <end position="170"/>
    </location>
</feature>
<evidence type="ECO:0000256" key="7">
    <source>
        <dbReference type="ARBA" id="ARBA00032345"/>
    </source>
</evidence>
<dbReference type="Gene3D" id="3.40.50.300">
    <property type="entry name" value="P-loop containing nucleotide triphosphate hydrolases"/>
    <property type="match status" value="2"/>
</dbReference>
<evidence type="ECO:0000256" key="9">
    <source>
        <dbReference type="PROSITE-ProRule" id="PRU01049"/>
    </source>
</evidence>
<dbReference type="PROSITE" id="PS51712">
    <property type="entry name" value="G_ENGA"/>
    <property type="match status" value="2"/>
</dbReference>
<dbReference type="FunFam" id="3.40.50.300:FF:000040">
    <property type="entry name" value="GTPase Der"/>
    <property type="match status" value="1"/>
</dbReference>
<protein>
    <recommendedName>
        <fullName evidence="2 8">GTPase Der</fullName>
    </recommendedName>
    <alternativeName>
        <fullName evidence="7 8">GTP-binding protein EngA</fullName>
    </alternativeName>
</protein>
<comment type="function">
    <text evidence="8 10">GTPase that plays an essential role in the late steps of ribosome biogenesis.</text>
</comment>